<dbReference type="OrthoDB" id="4062651at2759"/>
<dbReference type="Pfam" id="PF23472">
    <property type="entry name" value="LysM2_CERK1_LYK3_4_5"/>
    <property type="match status" value="1"/>
</dbReference>
<accession>A0A087HRI1</accession>
<evidence type="ECO:0000313" key="2">
    <source>
        <dbReference type="EMBL" id="KFK44733.1"/>
    </source>
</evidence>
<dbReference type="AlphaFoldDB" id="A0A087HRI1"/>
<sequence length="56" mass="6250">MSLSCHATYTLSGAKQETYFSVANDTYQALSTCQTIMSQNPYDEKNLVGKYKMSTV</sequence>
<reference evidence="3" key="1">
    <citation type="journal article" date="2015" name="Nat. Plants">
        <title>Genome expansion of Arabis alpina linked with retrotransposition and reduced symmetric DNA methylation.</title>
        <authorList>
            <person name="Willing E.M."/>
            <person name="Rawat V."/>
            <person name="Mandakova T."/>
            <person name="Maumus F."/>
            <person name="James G.V."/>
            <person name="Nordstroem K.J."/>
            <person name="Becker C."/>
            <person name="Warthmann N."/>
            <person name="Chica C."/>
            <person name="Szarzynska B."/>
            <person name="Zytnicki M."/>
            <person name="Albani M.C."/>
            <person name="Kiefer C."/>
            <person name="Bergonzi S."/>
            <person name="Castaings L."/>
            <person name="Mateos J.L."/>
            <person name="Berns M.C."/>
            <person name="Bujdoso N."/>
            <person name="Piofczyk T."/>
            <person name="de Lorenzo L."/>
            <person name="Barrero-Sicilia C."/>
            <person name="Mateos I."/>
            <person name="Piednoel M."/>
            <person name="Hagmann J."/>
            <person name="Chen-Min-Tao R."/>
            <person name="Iglesias-Fernandez R."/>
            <person name="Schuster S.C."/>
            <person name="Alonso-Blanco C."/>
            <person name="Roudier F."/>
            <person name="Carbonero P."/>
            <person name="Paz-Ares J."/>
            <person name="Davis S.J."/>
            <person name="Pecinka A."/>
            <person name="Quesneville H."/>
            <person name="Colot V."/>
            <person name="Lysak M.A."/>
            <person name="Weigel D."/>
            <person name="Coupland G."/>
            <person name="Schneeberger K."/>
        </authorList>
    </citation>
    <scope>NUCLEOTIDE SEQUENCE [LARGE SCALE GENOMIC DNA]</scope>
    <source>
        <strain evidence="3">cv. Pajares</strain>
    </source>
</reference>
<proteinExistence type="predicted"/>
<gene>
    <name evidence="2" type="ordered locus">AALP_Aa1g295600</name>
</gene>
<dbReference type="InterPro" id="IPR056562">
    <property type="entry name" value="LysM2_CERK1_LYK3_4_5"/>
</dbReference>
<name>A0A087HRI1_ARAAL</name>
<evidence type="ECO:0000259" key="1">
    <source>
        <dbReference type="Pfam" id="PF23472"/>
    </source>
</evidence>
<keyword evidence="3" id="KW-1185">Reference proteome</keyword>
<feature type="domain" description="LYK3/4/5 second LysM" evidence="1">
    <location>
        <begin position="7"/>
        <end position="51"/>
    </location>
</feature>
<evidence type="ECO:0000313" key="3">
    <source>
        <dbReference type="Proteomes" id="UP000029120"/>
    </source>
</evidence>
<dbReference type="Proteomes" id="UP000029120">
    <property type="component" value="Chromosome 1"/>
</dbReference>
<protein>
    <recommendedName>
        <fullName evidence="1">LYK3/4/5 second LysM domain-containing protein</fullName>
    </recommendedName>
</protein>
<dbReference type="EMBL" id="CM002869">
    <property type="protein sequence ID" value="KFK44733.1"/>
    <property type="molecule type" value="Genomic_DNA"/>
</dbReference>
<organism evidence="2 3">
    <name type="scientific">Arabis alpina</name>
    <name type="common">Alpine rock-cress</name>
    <dbReference type="NCBI Taxonomy" id="50452"/>
    <lineage>
        <taxon>Eukaryota</taxon>
        <taxon>Viridiplantae</taxon>
        <taxon>Streptophyta</taxon>
        <taxon>Embryophyta</taxon>
        <taxon>Tracheophyta</taxon>
        <taxon>Spermatophyta</taxon>
        <taxon>Magnoliopsida</taxon>
        <taxon>eudicotyledons</taxon>
        <taxon>Gunneridae</taxon>
        <taxon>Pentapetalae</taxon>
        <taxon>rosids</taxon>
        <taxon>malvids</taxon>
        <taxon>Brassicales</taxon>
        <taxon>Brassicaceae</taxon>
        <taxon>Arabideae</taxon>
        <taxon>Arabis</taxon>
    </lineage>
</organism>
<dbReference type="Gramene" id="KFK44733">
    <property type="protein sequence ID" value="KFK44733"/>
    <property type="gene ID" value="AALP_AA1G295600"/>
</dbReference>